<dbReference type="HAMAP" id="MF_01411">
    <property type="entry name" value="LPS_assembly_LptD"/>
    <property type="match status" value="1"/>
</dbReference>
<dbReference type="InterPro" id="IPR007543">
    <property type="entry name" value="LptD_C"/>
</dbReference>
<evidence type="ECO:0000256" key="1">
    <source>
        <dbReference type="HAMAP-Rule" id="MF_01411"/>
    </source>
</evidence>
<reference evidence="3 4" key="1">
    <citation type="submission" date="2018-06" db="EMBL/GenBank/DDBJ databases">
        <title>Genomic Encyclopedia of Type Strains, Phase III (KMG-III): the genomes of soil and plant-associated and newly described type strains.</title>
        <authorList>
            <person name="Whitman W."/>
        </authorList>
    </citation>
    <scope>NUCLEOTIDE SEQUENCE [LARGE SCALE GENOMIC DNA]</scope>
    <source>
        <strain evidence="3 4">CECT 9025</strain>
    </source>
</reference>
<comment type="subunit">
    <text evidence="1">Component of the lipopolysaccharide transport and assembly complex.</text>
</comment>
<organism evidence="3 4">
    <name type="scientific">Pseudoroseicyclus aestuarii</name>
    <dbReference type="NCBI Taxonomy" id="1795041"/>
    <lineage>
        <taxon>Bacteria</taxon>
        <taxon>Pseudomonadati</taxon>
        <taxon>Pseudomonadota</taxon>
        <taxon>Alphaproteobacteria</taxon>
        <taxon>Rhodobacterales</taxon>
        <taxon>Paracoccaceae</taxon>
        <taxon>Pseudoroseicyclus</taxon>
    </lineage>
</organism>
<name>A0A318ST20_9RHOB</name>
<dbReference type="GO" id="GO:0009279">
    <property type="term" value="C:cell outer membrane"/>
    <property type="evidence" value="ECO:0007669"/>
    <property type="project" value="UniProtKB-SubCell"/>
</dbReference>
<keyword evidence="1" id="KW-0472">Membrane</keyword>
<dbReference type="SUPFAM" id="SSF56935">
    <property type="entry name" value="Porins"/>
    <property type="match status" value="1"/>
</dbReference>
<keyword evidence="1" id="KW-0732">Signal</keyword>
<proteinExistence type="inferred from homology"/>
<comment type="subcellular location">
    <subcellularLocation>
        <location evidence="1">Cell outer membrane</location>
    </subcellularLocation>
</comment>
<evidence type="ECO:0000313" key="4">
    <source>
        <dbReference type="Proteomes" id="UP000248311"/>
    </source>
</evidence>
<dbReference type="GO" id="GO:0043165">
    <property type="term" value="P:Gram-negative-bacterium-type cell outer membrane assembly"/>
    <property type="evidence" value="ECO:0007669"/>
    <property type="project" value="UniProtKB-UniRule"/>
</dbReference>
<protein>
    <recommendedName>
        <fullName evidence="1">LPS-assembly protein LptD</fullName>
    </recommendedName>
</protein>
<dbReference type="Pfam" id="PF04453">
    <property type="entry name" value="LptD"/>
    <property type="match status" value="1"/>
</dbReference>
<dbReference type="InterPro" id="IPR050218">
    <property type="entry name" value="LptD"/>
</dbReference>
<dbReference type="PANTHER" id="PTHR30189:SF1">
    <property type="entry name" value="LPS-ASSEMBLY PROTEIN LPTD"/>
    <property type="match status" value="1"/>
</dbReference>
<comment type="caution">
    <text evidence="1">Lacks conserved residue(s) required for the propagation of feature annotation.</text>
</comment>
<dbReference type="RefSeq" id="WP_110814958.1">
    <property type="nucleotide sequence ID" value="NZ_QJTE01000004.1"/>
</dbReference>
<sequence length="707" mass="76632" precursor="true">MRRRLLALCAALGLPLLGALPAAAQMTATLAADSLSVTGGSLLTATGSVEAVYDGTRLTAQRLTFDREANGGAGRLTVEGPILIRTPRGDIFTADQAQLDPQLQNGLLRGARLVLDRQLQLAASRIDRVDGRLTALTRARATACRVCDGGPPLWEIRADQIVHDEEAQQLYFDDASLRVAGLPLLWLPRLRLPDPTLSRATGLLVPEVRSSSQLGFGLRLPYYIRLGERRDLTLTPWLARHADSLGLRYRQSWAGGWLRLTGAASEDDLQEGPRGYLLGEGLLALGDGWRLGFDLELASDNAYLSDYGISEADRLDSRLRLSRVQADRLALAQVSFFQTLREDEATGSLPPVLAQSRWESVQALGGGRLRLQLSGDALWRTEAGRGEAARDVARAGGSADWRRDWVLGPGLLAETALRAGLDAYGVTDDPAFPDRLARLRGDGTATLRWPLRRATAAGGADVIEPLVQLGWSDHLGQTPPNEDSRLVEFDEANLGLLDRLPGEDLTEEGLRLTLGGSWTHMSPAGWSTTTTLGRILRDRAQPGFSATSGLGGRSSDWLLAGQILLQDGFALTGRSTFDSAFDLSRAEARVDWDGSRVGLAAAYVWLTRDPAESRDETVSEWNVEADWRLTERWSLAAETRYDIAADRASRAGLGVTWRTDCATVDLSATRRYTSNRDIAPSTDLGLSVTLSGFSAGREAAPTAAQCY</sequence>
<gene>
    <name evidence="1" type="primary">lptD</name>
    <name evidence="3" type="ORF">DFP88_10462</name>
</gene>
<accession>A0A318ST20</accession>
<dbReference type="InterPro" id="IPR020889">
    <property type="entry name" value="LipoPS_assembly_LptD"/>
</dbReference>
<dbReference type="GO" id="GO:0015920">
    <property type="term" value="P:lipopolysaccharide transport"/>
    <property type="evidence" value="ECO:0007669"/>
    <property type="project" value="InterPro"/>
</dbReference>
<dbReference type="Proteomes" id="UP000248311">
    <property type="component" value="Unassembled WGS sequence"/>
</dbReference>
<comment type="function">
    <text evidence="1">Involved in the assembly of lipopolysaccharide (LPS) at the surface of the outer membrane.</text>
</comment>
<feature type="domain" description="LptD C-terminal" evidence="2">
    <location>
        <begin position="274"/>
        <end position="614"/>
    </location>
</feature>
<dbReference type="OrthoDB" id="9760225at2"/>
<dbReference type="EMBL" id="QJTE01000004">
    <property type="protein sequence ID" value="PYE82309.1"/>
    <property type="molecule type" value="Genomic_DNA"/>
</dbReference>
<comment type="caution">
    <text evidence="3">The sequence shown here is derived from an EMBL/GenBank/DDBJ whole genome shotgun (WGS) entry which is preliminary data.</text>
</comment>
<dbReference type="AlphaFoldDB" id="A0A318ST20"/>
<evidence type="ECO:0000259" key="2">
    <source>
        <dbReference type="Pfam" id="PF04453"/>
    </source>
</evidence>
<keyword evidence="4" id="KW-1185">Reference proteome</keyword>
<evidence type="ECO:0000313" key="3">
    <source>
        <dbReference type="EMBL" id="PYE82309.1"/>
    </source>
</evidence>
<comment type="similarity">
    <text evidence="1">Belongs to the LptD family.</text>
</comment>
<feature type="chain" id="PRO_5016470144" description="LPS-assembly protein LptD" evidence="1">
    <location>
        <begin position="25"/>
        <end position="707"/>
    </location>
</feature>
<dbReference type="GO" id="GO:1990351">
    <property type="term" value="C:transporter complex"/>
    <property type="evidence" value="ECO:0007669"/>
    <property type="project" value="TreeGrafter"/>
</dbReference>
<feature type="signal peptide" evidence="1">
    <location>
        <begin position="1"/>
        <end position="24"/>
    </location>
</feature>
<keyword evidence="1" id="KW-0998">Cell outer membrane</keyword>
<dbReference type="PANTHER" id="PTHR30189">
    <property type="entry name" value="LPS-ASSEMBLY PROTEIN"/>
    <property type="match status" value="1"/>
</dbReference>